<keyword evidence="3" id="KW-1185">Reference proteome</keyword>
<reference evidence="2" key="2">
    <citation type="journal article" date="2021" name="Genome Biol. Evol.">
        <title>Developing a high-quality reference genome for a parasitic bivalve with doubly uniparental inheritance (Bivalvia: Unionida).</title>
        <authorList>
            <person name="Smith C.H."/>
        </authorList>
    </citation>
    <scope>NUCLEOTIDE SEQUENCE</scope>
    <source>
        <strain evidence="2">CHS0354</strain>
        <tissue evidence="2">Mantle</tissue>
    </source>
</reference>
<feature type="compositionally biased region" description="Low complexity" evidence="1">
    <location>
        <begin position="106"/>
        <end position="120"/>
    </location>
</feature>
<dbReference type="AlphaFoldDB" id="A0AAE0S542"/>
<evidence type="ECO:0000313" key="3">
    <source>
        <dbReference type="Proteomes" id="UP001195483"/>
    </source>
</evidence>
<gene>
    <name evidence="2" type="ORF">CHS0354_003325</name>
</gene>
<dbReference type="EMBL" id="JAEAOA010000270">
    <property type="protein sequence ID" value="KAK3585476.1"/>
    <property type="molecule type" value="Genomic_DNA"/>
</dbReference>
<feature type="compositionally biased region" description="Polar residues" evidence="1">
    <location>
        <begin position="159"/>
        <end position="168"/>
    </location>
</feature>
<feature type="region of interest" description="Disordered" evidence="1">
    <location>
        <begin position="86"/>
        <end position="126"/>
    </location>
</feature>
<evidence type="ECO:0000256" key="1">
    <source>
        <dbReference type="SAM" id="MobiDB-lite"/>
    </source>
</evidence>
<name>A0AAE0S542_9BIVA</name>
<feature type="compositionally biased region" description="Polar residues" evidence="1">
    <location>
        <begin position="31"/>
        <end position="46"/>
    </location>
</feature>
<sequence length="168" mass="18540">MESQDPSDDVAECDLGLGQGLRPGGLLPGLTSYQETELSLSQADTGNESREETIDLFDSYSESYESSSEEEIQISLHQLVPSYYRRSSVEDDLSGASDDDARRSDTPSSRNQNPQNSSASCSEEQFPVYADVPYGTSIKQQKRLFNQSLNNIVKKHSSRNSTPSVKSE</sequence>
<organism evidence="2 3">
    <name type="scientific">Potamilus streckersoni</name>
    <dbReference type="NCBI Taxonomy" id="2493646"/>
    <lineage>
        <taxon>Eukaryota</taxon>
        <taxon>Metazoa</taxon>
        <taxon>Spiralia</taxon>
        <taxon>Lophotrochozoa</taxon>
        <taxon>Mollusca</taxon>
        <taxon>Bivalvia</taxon>
        <taxon>Autobranchia</taxon>
        <taxon>Heteroconchia</taxon>
        <taxon>Palaeoheterodonta</taxon>
        <taxon>Unionida</taxon>
        <taxon>Unionoidea</taxon>
        <taxon>Unionidae</taxon>
        <taxon>Ambleminae</taxon>
        <taxon>Lampsilini</taxon>
        <taxon>Potamilus</taxon>
    </lineage>
</organism>
<protein>
    <submittedName>
        <fullName evidence="2">Uncharacterized protein</fullName>
    </submittedName>
</protein>
<feature type="region of interest" description="Disordered" evidence="1">
    <location>
        <begin position="1"/>
        <end position="53"/>
    </location>
</feature>
<proteinExistence type="predicted"/>
<feature type="non-terminal residue" evidence="2">
    <location>
        <position position="168"/>
    </location>
</feature>
<evidence type="ECO:0000313" key="2">
    <source>
        <dbReference type="EMBL" id="KAK3585476.1"/>
    </source>
</evidence>
<accession>A0AAE0S542</accession>
<comment type="caution">
    <text evidence="2">The sequence shown here is derived from an EMBL/GenBank/DDBJ whole genome shotgun (WGS) entry which is preliminary data.</text>
</comment>
<reference evidence="2" key="1">
    <citation type="journal article" date="2021" name="Genome Biol. Evol.">
        <title>A High-Quality Reference Genome for a Parasitic Bivalve with Doubly Uniparental Inheritance (Bivalvia: Unionida).</title>
        <authorList>
            <person name="Smith C.H."/>
        </authorList>
    </citation>
    <scope>NUCLEOTIDE SEQUENCE</scope>
    <source>
        <strain evidence="2">CHS0354</strain>
    </source>
</reference>
<dbReference type="Proteomes" id="UP001195483">
    <property type="component" value="Unassembled WGS sequence"/>
</dbReference>
<feature type="compositionally biased region" description="Acidic residues" evidence="1">
    <location>
        <begin position="1"/>
        <end position="12"/>
    </location>
</feature>
<reference evidence="2" key="3">
    <citation type="submission" date="2023-05" db="EMBL/GenBank/DDBJ databases">
        <authorList>
            <person name="Smith C.H."/>
        </authorList>
    </citation>
    <scope>NUCLEOTIDE SEQUENCE</scope>
    <source>
        <strain evidence="2">CHS0354</strain>
        <tissue evidence="2">Mantle</tissue>
    </source>
</reference>
<feature type="compositionally biased region" description="Gly residues" evidence="1">
    <location>
        <begin position="17"/>
        <end position="27"/>
    </location>
</feature>
<feature type="region of interest" description="Disordered" evidence="1">
    <location>
        <begin position="149"/>
        <end position="168"/>
    </location>
</feature>